<evidence type="ECO:0000313" key="2">
    <source>
        <dbReference type="EMBL" id="MPC82505.1"/>
    </source>
</evidence>
<organism evidence="2 3">
    <name type="scientific">Portunus trituberculatus</name>
    <name type="common">Swimming crab</name>
    <name type="synonym">Neptunus trituberculatus</name>
    <dbReference type="NCBI Taxonomy" id="210409"/>
    <lineage>
        <taxon>Eukaryota</taxon>
        <taxon>Metazoa</taxon>
        <taxon>Ecdysozoa</taxon>
        <taxon>Arthropoda</taxon>
        <taxon>Crustacea</taxon>
        <taxon>Multicrustacea</taxon>
        <taxon>Malacostraca</taxon>
        <taxon>Eumalacostraca</taxon>
        <taxon>Eucarida</taxon>
        <taxon>Decapoda</taxon>
        <taxon>Pleocyemata</taxon>
        <taxon>Brachyura</taxon>
        <taxon>Eubrachyura</taxon>
        <taxon>Portunoidea</taxon>
        <taxon>Portunidae</taxon>
        <taxon>Portuninae</taxon>
        <taxon>Portunus</taxon>
    </lineage>
</organism>
<dbReference type="Proteomes" id="UP000324222">
    <property type="component" value="Unassembled WGS sequence"/>
</dbReference>
<feature type="region of interest" description="Disordered" evidence="1">
    <location>
        <begin position="1"/>
        <end position="25"/>
    </location>
</feature>
<keyword evidence="3" id="KW-1185">Reference proteome</keyword>
<comment type="caution">
    <text evidence="2">The sequence shown here is derived from an EMBL/GenBank/DDBJ whole genome shotgun (WGS) entry which is preliminary data.</text>
</comment>
<protein>
    <submittedName>
        <fullName evidence="2">Uncharacterized protein</fullName>
    </submittedName>
</protein>
<dbReference type="EMBL" id="VSRR010059965">
    <property type="protein sequence ID" value="MPC82505.1"/>
    <property type="molecule type" value="Genomic_DNA"/>
</dbReference>
<evidence type="ECO:0000256" key="1">
    <source>
        <dbReference type="SAM" id="MobiDB-lite"/>
    </source>
</evidence>
<accession>A0A5B7IJJ9</accession>
<evidence type="ECO:0000313" key="3">
    <source>
        <dbReference type="Proteomes" id="UP000324222"/>
    </source>
</evidence>
<sequence>MTHESTAFPPATSHQPPATSHLHPSLCFSASPPRLTSPHSSCSTILRPTYTFPSSTHLTLGPDYLARSRSLL</sequence>
<gene>
    <name evidence="2" type="ORF">E2C01_077176</name>
</gene>
<proteinExistence type="predicted"/>
<reference evidence="2 3" key="1">
    <citation type="submission" date="2019-05" db="EMBL/GenBank/DDBJ databases">
        <title>Another draft genome of Portunus trituberculatus and its Hox gene families provides insights of decapod evolution.</title>
        <authorList>
            <person name="Jeong J.-H."/>
            <person name="Song I."/>
            <person name="Kim S."/>
            <person name="Choi T."/>
            <person name="Kim D."/>
            <person name="Ryu S."/>
            <person name="Kim W."/>
        </authorList>
    </citation>
    <scope>NUCLEOTIDE SEQUENCE [LARGE SCALE GENOMIC DNA]</scope>
    <source>
        <tissue evidence="2">Muscle</tissue>
    </source>
</reference>
<name>A0A5B7IJJ9_PORTR</name>
<dbReference type="AlphaFoldDB" id="A0A5B7IJJ9"/>